<reference evidence="11" key="1">
    <citation type="submission" date="2012-02" db="EMBL/GenBank/DDBJ databases">
        <title>The complete genome of Frateuria aurantia DSM 6220.</title>
        <authorList>
            <consortium name="US DOE Joint Genome Institute (JGI-PGF)"/>
            <person name="Lucas S."/>
            <person name="Copeland A."/>
            <person name="Lapidus A."/>
            <person name="Glavina del Rio T."/>
            <person name="Dalin E."/>
            <person name="Tice H."/>
            <person name="Bruce D."/>
            <person name="Goodwin L."/>
            <person name="Pitluck S."/>
            <person name="Peters L."/>
            <person name="Ovchinnikova G."/>
            <person name="Teshima H."/>
            <person name="Kyrpides N."/>
            <person name="Mavromatis K."/>
            <person name="Ivanova N."/>
            <person name="Brettin T."/>
            <person name="Detter J.C."/>
            <person name="Han C."/>
            <person name="Larimer F."/>
            <person name="Land M."/>
            <person name="Hauser L."/>
            <person name="Markowitz V."/>
            <person name="Cheng J.-F."/>
            <person name="Hugenholtz P."/>
            <person name="Woyke T."/>
            <person name="Wu D."/>
            <person name="Brambilla E."/>
            <person name="Klenk H.-P."/>
            <person name="Eisen J.A."/>
        </authorList>
    </citation>
    <scope>NUCLEOTIDE SEQUENCE</scope>
    <source>
        <strain evidence="11">DSM 6220</strain>
    </source>
</reference>
<accession>H8L3G1</accession>
<dbReference type="GO" id="GO:0071978">
    <property type="term" value="P:bacterial-type flagellum-dependent swarming motility"/>
    <property type="evidence" value="ECO:0007669"/>
    <property type="project" value="InterPro"/>
</dbReference>
<keyword evidence="5 8" id="KW-1133">Transmembrane helix</keyword>
<evidence type="ECO:0000256" key="6">
    <source>
        <dbReference type="ARBA" id="ARBA00023136"/>
    </source>
</evidence>
<feature type="domain" description="Motility protein A N-terminal" evidence="10">
    <location>
        <begin position="6"/>
        <end position="87"/>
    </location>
</feature>
<comment type="similarity">
    <text evidence="7">Belongs to the exbB/tolQ family.</text>
</comment>
<evidence type="ECO:0000259" key="9">
    <source>
        <dbReference type="Pfam" id="PF01618"/>
    </source>
</evidence>
<gene>
    <name evidence="11" type="ordered locus">Fraau_2099</name>
</gene>
<keyword evidence="11" id="KW-0969">Cilium</keyword>
<comment type="subcellular location">
    <subcellularLocation>
        <location evidence="1">Cell membrane</location>
        <topology evidence="1">Multi-pass membrane protein</topology>
    </subcellularLocation>
    <subcellularLocation>
        <location evidence="7">Membrane</location>
        <topology evidence="7">Multi-pass membrane protein</topology>
    </subcellularLocation>
</comment>
<organism evidence="11 12">
    <name type="scientific">Frateuria aurantia (strain ATCC 33424 / DSM 6220 / KCTC 2777 / LMG 1558 / NBRC 3245 / NCIMB 13370)</name>
    <name type="common">Acetobacter aurantius</name>
    <dbReference type="NCBI Taxonomy" id="767434"/>
    <lineage>
        <taxon>Bacteria</taxon>
        <taxon>Pseudomonadati</taxon>
        <taxon>Pseudomonadota</taxon>
        <taxon>Gammaproteobacteria</taxon>
        <taxon>Lysobacterales</taxon>
        <taxon>Rhodanobacteraceae</taxon>
        <taxon>Frateuria</taxon>
    </lineage>
</organism>
<keyword evidence="6 8" id="KW-0472">Membrane</keyword>
<keyword evidence="4" id="KW-0283">Flagellar rotation</keyword>
<protein>
    <submittedName>
        <fullName evidence="11">Flagellar motor component</fullName>
    </submittedName>
</protein>
<dbReference type="AlphaFoldDB" id="H8L3G1"/>
<dbReference type="eggNOG" id="COG1291">
    <property type="taxonomic scope" value="Bacteria"/>
</dbReference>
<dbReference type="STRING" id="767434.Fraau_2099"/>
<dbReference type="RefSeq" id="WP_014403486.1">
    <property type="nucleotide sequence ID" value="NC_017033.1"/>
</dbReference>
<dbReference type="Pfam" id="PF01618">
    <property type="entry name" value="MotA_ExbB"/>
    <property type="match status" value="1"/>
</dbReference>
<keyword evidence="12" id="KW-1185">Reference proteome</keyword>
<evidence type="ECO:0000256" key="8">
    <source>
        <dbReference type="SAM" id="Phobius"/>
    </source>
</evidence>
<feature type="transmembrane region" description="Helical" evidence="8">
    <location>
        <begin position="33"/>
        <end position="51"/>
    </location>
</feature>
<dbReference type="GO" id="GO:0015031">
    <property type="term" value="P:protein transport"/>
    <property type="evidence" value="ECO:0007669"/>
    <property type="project" value="UniProtKB-KW"/>
</dbReference>
<evidence type="ECO:0000313" key="11">
    <source>
        <dbReference type="EMBL" id="AFC86483.1"/>
    </source>
</evidence>
<name>H8L3G1_FRAAD</name>
<dbReference type="GO" id="GO:0006935">
    <property type="term" value="P:chemotaxis"/>
    <property type="evidence" value="ECO:0007669"/>
    <property type="project" value="InterPro"/>
</dbReference>
<evidence type="ECO:0000313" key="12">
    <source>
        <dbReference type="Proteomes" id="UP000005234"/>
    </source>
</evidence>
<dbReference type="InterPro" id="IPR047055">
    <property type="entry name" value="MotA-like"/>
</dbReference>
<feature type="transmembrane region" description="Helical" evidence="8">
    <location>
        <begin position="149"/>
        <end position="169"/>
    </location>
</feature>
<keyword evidence="11" id="KW-0966">Cell projection</keyword>
<evidence type="ECO:0000256" key="2">
    <source>
        <dbReference type="ARBA" id="ARBA00022475"/>
    </source>
</evidence>
<dbReference type="PANTHER" id="PTHR30433:SF3">
    <property type="entry name" value="MOTILITY PROTEIN A"/>
    <property type="match status" value="1"/>
</dbReference>
<dbReference type="InterPro" id="IPR046786">
    <property type="entry name" value="MotA_N"/>
</dbReference>
<dbReference type="Proteomes" id="UP000005234">
    <property type="component" value="Chromosome"/>
</dbReference>
<dbReference type="KEGG" id="fau:Fraau_2099"/>
<dbReference type="NCBIfam" id="NF006583">
    <property type="entry name" value="PRK09109.1"/>
    <property type="match status" value="1"/>
</dbReference>
<dbReference type="EMBL" id="CP003350">
    <property type="protein sequence ID" value="AFC86483.1"/>
    <property type="molecule type" value="Genomic_DNA"/>
</dbReference>
<dbReference type="OrthoDB" id="9806929at2"/>
<dbReference type="HOGENOM" id="CLU_079895_0_0_6"/>
<proteinExistence type="inferred from homology"/>
<sequence length="246" mass="26322">MDLLSIIGAILAVAVILVGTVLKGSSISALWNPAAVVIVFFGTTAAVMVQTRGAVLKRAMKIVGQVFKPGNTDVRDLISRIVGWSELARRQGLLGLEANIESETDEFARKGLQLLVDGTEPAVLRDMLESQIYIQEQADLAAAKVFESAGIYSPTMGIIGAVMGLMAVMQNLADPSKLGHGIAAAFVATIYGVALANLFMLPMFNKLKSLIQQRQQHHELLIEGLVAIANGDNPRLIESKLQGFIV</sequence>
<dbReference type="GO" id="GO:0005886">
    <property type="term" value="C:plasma membrane"/>
    <property type="evidence" value="ECO:0007669"/>
    <property type="project" value="UniProtKB-SubCell"/>
</dbReference>
<dbReference type="InterPro" id="IPR002898">
    <property type="entry name" value="MotA_ExbB_proton_chnl"/>
</dbReference>
<evidence type="ECO:0000259" key="10">
    <source>
        <dbReference type="Pfam" id="PF20560"/>
    </source>
</evidence>
<dbReference type="PANTHER" id="PTHR30433">
    <property type="entry name" value="CHEMOTAXIS PROTEIN MOTA"/>
    <property type="match status" value="1"/>
</dbReference>
<keyword evidence="11" id="KW-0282">Flagellum</keyword>
<keyword evidence="3 8" id="KW-0812">Transmembrane</keyword>
<feature type="domain" description="MotA/TolQ/ExbB proton channel" evidence="9">
    <location>
        <begin position="101"/>
        <end position="217"/>
    </location>
</feature>
<keyword evidence="2" id="KW-1003">Cell membrane</keyword>
<evidence type="ECO:0000256" key="5">
    <source>
        <dbReference type="ARBA" id="ARBA00022989"/>
    </source>
</evidence>
<dbReference type="Pfam" id="PF20560">
    <property type="entry name" value="MotA_N"/>
    <property type="match status" value="1"/>
</dbReference>
<keyword evidence="7" id="KW-0813">Transport</keyword>
<evidence type="ECO:0000256" key="1">
    <source>
        <dbReference type="ARBA" id="ARBA00004651"/>
    </source>
</evidence>
<evidence type="ECO:0000256" key="3">
    <source>
        <dbReference type="ARBA" id="ARBA00022692"/>
    </source>
</evidence>
<evidence type="ECO:0000256" key="7">
    <source>
        <dbReference type="RuleBase" id="RU004057"/>
    </source>
</evidence>
<keyword evidence="7" id="KW-0653">Protein transport</keyword>
<evidence type="ECO:0000256" key="4">
    <source>
        <dbReference type="ARBA" id="ARBA00022779"/>
    </source>
</evidence>
<feature type="transmembrane region" description="Helical" evidence="8">
    <location>
        <begin position="181"/>
        <end position="204"/>
    </location>
</feature>